<keyword evidence="1" id="KW-0732">Signal</keyword>
<dbReference type="AlphaFoldDB" id="A0A1M6FDQ7"/>
<sequence length="429" mass="47337">MRTIVKNSILIAALALGLGINAQNRKLDNYREPDKNGLNVFESPKDTTSTFENIKVRIGGSFALQYQAIDHENANGAAALMPITNNFNLATANLDLDVALAKGLRMHLRTYLSSRHHNEPYVKGGYFQVDNLDFIKEGLASDLMKYVTIKVGHMEINYGDAHFRRSDNAQAIFNPFVGNYIMDSFTTEVGGEVYFRKNGFLAMVGATNTKLNQSVVSDEVNGNASPSIVGKLGYDKQINSDLRLRLTGSIYNTAWATRTYLYAGDRAGARYYYVMAPPTTNGAATTAAAAFTTGRYNPGFNNKLTAIMFNPFVKFKGLEFFGMLELTNGKNLGEVDRRKATQLGAELLYRFGSKENFYFGGRYNSVSAEDASGYDIDITRFNIGGGWFMTKNVLAKVEYVTQKYDGFATGNILDGGKFNGLVAEAIISF</sequence>
<name>A0A1M6FDQ7_9FLAO</name>
<dbReference type="Proteomes" id="UP000184232">
    <property type="component" value="Unassembled WGS sequence"/>
</dbReference>
<dbReference type="STRING" id="683124.SAMN05444337_1201"/>
<evidence type="ECO:0008006" key="4">
    <source>
        <dbReference type="Google" id="ProtNLM"/>
    </source>
</evidence>
<keyword evidence="3" id="KW-1185">Reference proteome</keyword>
<reference evidence="2 3" key="1">
    <citation type="submission" date="2016-11" db="EMBL/GenBank/DDBJ databases">
        <authorList>
            <person name="Jaros S."/>
            <person name="Januszkiewicz K."/>
            <person name="Wedrychowicz H."/>
        </authorList>
    </citation>
    <scope>NUCLEOTIDE SEQUENCE [LARGE SCALE GENOMIC DNA]</scope>
    <source>
        <strain evidence="2 3">DSM 22807</strain>
    </source>
</reference>
<feature type="chain" id="PRO_5013268774" description="Phosphate-selective porin O and P" evidence="1">
    <location>
        <begin position="23"/>
        <end position="429"/>
    </location>
</feature>
<gene>
    <name evidence="2" type="ORF">SAMN05444337_1201</name>
</gene>
<dbReference type="OrthoDB" id="638836at2"/>
<dbReference type="SUPFAM" id="SSF56935">
    <property type="entry name" value="Porins"/>
    <property type="match status" value="1"/>
</dbReference>
<organism evidence="2 3">
    <name type="scientific">Flavobacterium haoranii</name>
    <dbReference type="NCBI Taxonomy" id="683124"/>
    <lineage>
        <taxon>Bacteria</taxon>
        <taxon>Pseudomonadati</taxon>
        <taxon>Bacteroidota</taxon>
        <taxon>Flavobacteriia</taxon>
        <taxon>Flavobacteriales</taxon>
        <taxon>Flavobacteriaceae</taxon>
        <taxon>Flavobacterium</taxon>
    </lineage>
</organism>
<evidence type="ECO:0000313" key="3">
    <source>
        <dbReference type="Proteomes" id="UP000184232"/>
    </source>
</evidence>
<dbReference type="EMBL" id="FQZH01000001">
    <property type="protein sequence ID" value="SHI95811.1"/>
    <property type="molecule type" value="Genomic_DNA"/>
</dbReference>
<feature type="signal peptide" evidence="1">
    <location>
        <begin position="1"/>
        <end position="22"/>
    </location>
</feature>
<evidence type="ECO:0000313" key="2">
    <source>
        <dbReference type="EMBL" id="SHI95811.1"/>
    </source>
</evidence>
<accession>A0A1M6FDQ7</accession>
<dbReference type="RefSeq" id="WP_072782940.1">
    <property type="nucleotide sequence ID" value="NZ_CP045292.1"/>
</dbReference>
<proteinExistence type="predicted"/>
<evidence type="ECO:0000256" key="1">
    <source>
        <dbReference type="SAM" id="SignalP"/>
    </source>
</evidence>
<protein>
    <recommendedName>
        <fullName evidence="4">Phosphate-selective porin O and P</fullName>
    </recommendedName>
</protein>